<dbReference type="PANTHER" id="PTHR15239:SF6">
    <property type="entry name" value="RIBOSOME QUALITY CONTROL COMPLEX SUBUNIT NEMF"/>
    <property type="match status" value="1"/>
</dbReference>
<dbReference type="Proteomes" id="UP001060261">
    <property type="component" value="Chromosome"/>
</dbReference>
<name>A0ABY5YH09_9DEIO</name>
<dbReference type="InterPro" id="IPR051608">
    <property type="entry name" value="RQC_Subunit_NEMF"/>
</dbReference>
<dbReference type="RefSeq" id="WP_260560282.1">
    <property type="nucleotide sequence ID" value="NZ_BAABEC010000020.1"/>
</dbReference>
<evidence type="ECO:0000313" key="2">
    <source>
        <dbReference type="EMBL" id="UWX64006.1"/>
    </source>
</evidence>
<dbReference type="Pfam" id="PF05670">
    <property type="entry name" value="NFACT-R_1"/>
    <property type="match status" value="1"/>
</dbReference>
<evidence type="ECO:0000259" key="1">
    <source>
        <dbReference type="Pfam" id="PF05670"/>
    </source>
</evidence>
<dbReference type="Pfam" id="PF05833">
    <property type="entry name" value="NFACT_N"/>
    <property type="match status" value="2"/>
</dbReference>
<proteinExistence type="predicted"/>
<dbReference type="PANTHER" id="PTHR15239">
    <property type="entry name" value="NUCLEAR EXPORT MEDIATOR FACTOR NEMF"/>
    <property type="match status" value="1"/>
</dbReference>
<reference evidence="2" key="1">
    <citation type="submission" date="2022-09" db="EMBL/GenBank/DDBJ databases">
        <title>genome sequence of Deinococcus rubellus.</title>
        <authorList>
            <person name="Srinivasan S."/>
        </authorList>
    </citation>
    <scope>NUCLEOTIDE SEQUENCE</scope>
    <source>
        <strain evidence="2">Ant6</strain>
    </source>
</reference>
<sequence>MEGLALAHTLAELREHLPARTLGWVFPDETSAALLLEGRRGVSNLVLSYRPPQPVLYLSRERLRGDAHNAFQRFLAAKVRGDLIGAQQLKLDRVAQLSFAGEGGFVDVPAARLLFELTGRNTNLLVLEALPPAAEEADVWQGRILTAGREITGSRNRFRTVRSGGLYVPPPPYAKLDPRTMTHDDARTLAELPLSRWREHIDGLGPTLSAELARRAGLTGPPGAQWPQALRALQSLVTDPTLSASETDLNDASRESARSEKAAQLRKALREPLAKRLTLLTHQLGDVERATNNLDDAAQDRREADLLMAYAHTVEAGVVSALLPDFSGEGEVAVALDPALTPIQNAEKRYTRARRREEVFERLAQREPTLRADYTDAERRLADLDGASLEQLEALERQLSAEQPLRSAYGARYTSPGGFEVLVGRNNKENAALTHRLGRSQDYWFHVQGYPGSHVLVRSGGRDLDLPDILYAARLAAWHSKARQSGNVPVDYTRIKHVWRPKGAPSGQVQYTQQKTVYVDPLDPRTEEGST</sequence>
<keyword evidence="3" id="KW-1185">Reference proteome</keyword>
<dbReference type="EMBL" id="CP104213">
    <property type="protein sequence ID" value="UWX64006.1"/>
    <property type="molecule type" value="Genomic_DNA"/>
</dbReference>
<accession>A0ABY5YH09</accession>
<evidence type="ECO:0000313" key="3">
    <source>
        <dbReference type="Proteomes" id="UP001060261"/>
    </source>
</evidence>
<protein>
    <submittedName>
        <fullName evidence="2">NFACT family protein</fullName>
    </submittedName>
</protein>
<dbReference type="InterPro" id="IPR008532">
    <property type="entry name" value="NFACT_RNA-bd"/>
</dbReference>
<dbReference type="Gene3D" id="2.30.310.10">
    <property type="entry name" value="ibrinogen binding protein from staphylococcus aureus domain"/>
    <property type="match status" value="1"/>
</dbReference>
<gene>
    <name evidence="2" type="ORF">N0D28_15015</name>
</gene>
<organism evidence="2 3">
    <name type="scientific">Deinococcus rubellus</name>
    <dbReference type="NCBI Taxonomy" id="1889240"/>
    <lineage>
        <taxon>Bacteria</taxon>
        <taxon>Thermotogati</taxon>
        <taxon>Deinococcota</taxon>
        <taxon>Deinococci</taxon>
        <taxon>Deinococcales</taxon>
        <taxon>Deinococcaceae</taxon>
        <taxon>Deinococcus</taxon>
    </lineage>
</organism>
<feature type="domain" description="NFACT RNA-binding" evidence="1">
    <location>
        <begin position="413"/>
        <end position="509"/>
    </location>
</feature>